<evidence type="ECO:0000313" key="2">
    <source>
        <dbReference type="Proteomes" id="UP001457282"/>
    </source>
</evidence>
<accession>A0AAW1YQL7</accession>
<proteinExistence type="predicted"/>
<dbReference type="AlphaFoldDB" id="A0AAW1YQL7"/>
<keyword evidence="2" id="KW-1185">Reference proteome</keyword>
<gene>
    <name evidence="1" type="ORF">M0R45_006465</name>
</gene>
<dbReference type="Proteomes" id="UP001457282">
    <property type="component" value="Unassembled WGS sequence"/>
</dbReference>
<protein>
    <submittedName>
        <fullName evidence="1">Uncharacterized protein</fullName>
    </submittedName>
</protein>
<evidence type="ECO:0000313" key="1">
    <source>
        <dbReference type="EMBL" id="KAK9951003.1"/>
    </source>
</evidence>
<name>A0AAW1YQL7_RUBAR</name>
<sequence>MLQGRPMSSGLGGFGNVAEIIRAGPHGLAGIAATSKQRTHAAEAWVSIERRLEQLLMVVVVLLIVLVEELV</sequence>
<organism evidence="1 2">
    <name type="scientific">Rubus argutus</name>
    <name type="common">Southern blackberry</name>
    <dbReference type="NCBI Taxonomy" id="59490"/>
    <lineage>
        <taxon>Eukaryota</taxon>
        <taxon>Viridiplantae</taxon>
        <taxon>Streptophyta</taxon>
        <taxon>Embryophyta</taxon>
        <taxon>Tracheophyta</taxon>
        <taxon>Spermatophyta</taxon>
        <taxon>Magnoliopsida</taxon>
        <taxon>eudicotyledons</taxon>
        <taxon>Gunneridae</taxon>
        <taxon>Pentapetalae</taxon>
        <taxon>rosids</taxon>
        <taxon>fabids</taxon>
        <taxon>Rosales</taxon>
        <taxon>Rosaceae</taxon>
        <taxon>Rosoideae</taxon>
        <taxon>Rosoideae incertae sedis</taxon>
        <taxon>Rubus</taxon>
    </lineage>
</organism>
<dbReference type="EMBL" id="JBEDUW010000001">
    <property type="protein sequence ID" value="KAK9951003.1"/>
    <property type="molecule type" value="Genomic_DNA"/>
</dbReference>
<reference evidence="1 2" key="1">
    <citation type="journal article" date="2023" name="G3 (Bethesda)">
        <title>A chromosome-length genome assembly and annotation of blackberry (Rubus argutus, cv. 'Hillquist').</title>
        <authorList>
            <person name="Bruna T."/>
            <person name="Aryal R."/>
            <person name="Dudchenko O."/>
            <person name="Sargent D.J."/>
            <person name="Mead D."/>
            <person name="Buti M."/>
            <person name="Cavallini A."/>
            <person name="Hytonen T."/>
            <person name="Andres J."/>
            <person name="Pham M."/>
            <person name="Weisz D."/>
            <person name="Mascagni F."/>
            <person name="Usai G."/>
            <person name="Natali L."/>
            <person name="Bassil N."/>
            <person name="Fernandez G.E."/>
            <person name="Lomsadze A."/>
            <person name="Armour M."/>
            <person name="Olukolu B."/>
            <person name="Poorten T."/>
            <person name="Britton C."/>
            <person name="Davik J."/>
            <person name="Ashrafi H."/>
            <person name="Aiden E.L."/>
            <person name="Borodovsky M."/>
            <person name="Worthington M."/>
        </authorList>
    </citation>
    <scope>NUCLEOTIDE SEQUENCE [LARGE SCALE GENOMIC DNA]</scope>
    <source>
        <strain evidence="1">PI 553951</strain>
    </source>
</reference>
<comment type="caution">
    <text evidence="1">The sequence shown here is derived from an EMBL/GenBank/DDBJ whole genome shotgun (WGS) entry which is preliminary data.</text>
</comment>